<organism evidence="1 2">
    <name type="scientific">Chitinophaga cymbidii</name>
    <dbReference type="NCBI Taxonomy" id="1096750"/>
    <lineage>
        <taxon>Bacteria</taxon>
        <taxon>Pseudomonadati</taxon>
        <taxon>Bacteroidota</taxon>
        <taxon>Chitinophagia</taxon>
        <taxon>Chitinophagales</taxon>
        <taxon>Chitinophagaceae</taxon>
        <taxon>Chitinophaga</taxon>
    </lineage>
</organism>
<name>A0A512RIR0_9BACT</name>
<keyword evidence="2" id="KW-1185">Reference proteome</keyword>
<evidence type="ECO:0000313" key="1">
    <source>
        <dbReference type="EMBL" id="GEP95560.1"/>
    </source>
</evidence>
<accession>A0A512RIR0</accession>
<gene>
    <name evidence="1" type="ORF">CCY01nite_18200</name>
</gene>
<dbReference type="RefSeq" id="WP_146859910.1">
    <property type="nucleotide sequence ID" value="NZ_BKAU01000001.1"/>
</dbReference>
<dbReference type="AlphaFoldDB" id="A0A512RIR0"/>
<dbReference type="OrthoDB" id="665810at2"/>
<dbReference type="Proteomes" id="UP000321436">
    <property type="component" value="Unassembled WGS sequence"/>
</dbReference>
<protein>
    <submittedName>
        <fullName evidence="1">Uncharacterized protein</fullName>
    </submittedName>
</protein>
<proteinExistence type="predicted"/>
<sequence length="217" mass="24096">MATEAQLQKQLLESGFLNTLGANDDKLVLNEVEKIFVKWMGRLVEVMQERLNTARADGTEITASGRLSESIRFEYEVSGTGYEGTIFMAHYADYVDKGVQGVGPNNQNSTSPYSFKFAFPTKKHQEALIMWVRQKNVLTDVTAPKGLLGKHTRAFLRNDARRKSLAISIGVASKRKGLKARPFKAEAIDEVLAAMTKEIAQATARDVKINVETSVLK</sequence>
<reference evidence="1 2" key="1">
    <citation type="submission" date="2019-07" db="EMBL/GenBank/DDBJ databases">
        <title>Whole genome shotgun sequence of Chitinophaga cymbidii NBRC 109752.</title>
        <authorList>
            <person name="Hosoyama A."/>
            <person name="Uohara A."/>
            <person name="Ohji S."/>
            <person name="Ichikawa N."/>
        </authorList>
    </citation>
    <scope>NUCLEOTIDE SEQUENCE [LARGE SCALE GENOMIC DNA]</scope>
    <source>
        <strain evidence="1 2">NBRC 109752</strain>
    </source>
</reference>
<comment type="caution">
    <text evidence="1">The sequence shown here is derived from an EMBL/GenBank/DDBJ whole genome shotgun (WGS) entry which is preliminary data.</text>
</comment>
<dbReference type="EMBL" id="BKAU01000001">
    <property type="protein sequence ID" value="GEP95560.1"/>
    <property type="molecule type" value="Genomic_DNA"/>
</dbReference>
<evidence type="ECO:0000313" key="2">
    <source>
        <dbReference type="Proteomes" id="UP000321436"/>
    </source>
</evidence>